<evidence type="ECO:0000313" key="3">
    <source>
        <dbReference type="EMBL" id="MFC3204732.1"/>
    </source>
</evidence>
<gene>
    <name evidence="3" type="ORF">ACFOHJ_00725</name>
</gene>
<dbReference type="Proteomes" id="UP001595583">
    <property type="component" value="Unassembled WGS sequence"/>
</dbReference>
<evidence type="ECO:0000259" key="2">
    <source>
        <dbReference type="Pfam" id="PF01266"/>
    </source>
</evidence>
<keyword evidence="1 3" id="KW-0560">Oxidoreductase</keyword>
<protein>
    <submittedName>
        <fullName evidence="3">NAD(P)/FAD-dependent oxidoreductase</fullName>
        <ecNumber evidence="3">1.-.-.-</ecNumber>
    </submittedName>
</protein>
<dbReference type="Pfam" id="PF01266">
    <property type="entry name" value="DAO"/>
    <property type="match status" value="1"/>
</dbReference>
<proteinExistence type="predicted"/>
<dbReference type="EC" id="1.-.-.-" evidence="3"/>
<evidence type="ECO:0000256" key="1">
    <source>
        <dbReference type="ARBA" id="ARBA00023002"/>
    </source>
</evidence>
<dbReference type="GO" id="GO:0016491">
    <property type="term" value="F:oxidoreductase activity"/>
    <property type="evidence" value="ECO:0007669"/>
    <property type="project" value="UniProtKB-KW"/>
</dbReference>
<dbReference type="InterPro" id="IPR006076">
    <property type="entry name" value="FAD-dep_OxRdtase"/>
</dbReference>
<feature type="domain" description="FAD dependent oxidoreductase" evidence="2">
    <location>
        <begin position="39"/>
        <end position="385"/>
    </location>
</feature>
<sequence>MKKAMARSTMLHPDFKPSPYWWEDVPEIEASAPLPRKVDVAIVGSGFCGLSAAIELARSGASVAVLDAGRIGEGASTRNGGMISAALKLPADLEKRVGADKADRLRREAVASLAHLEGKIAQENISCALQLSGRLVLAYSKRAHRSQIRMAEPLSRLTGTGVRALSKDDLRSEIDTDFYHGGMLIDHAGGLHPASLHRGLAEAAVRNGATLHNHFPVTKVERKAGGFSLSGAAGRLDADTLIMATNAYTGGVSPHFRRRLVPVASHMIATEEIAPDLMREISPKGRFFADTKRVLYYFRASPDGKRILFGGRGRFTACNEREIARILHRAMCAVWPQLRTVRVTHAWQGNVSFTFDYLPHIARHEGVYFAGGCQGNGVAMSNYLGFRLGRSIARPEEEPSAFQTLGFPTMPFYSGNPWFLPLVGGYYRALDHVERHFF</sequence>
<comment type="caution">
    <text evidence="3">The sequence shown here is derived from an EMBL/GenBank/DDBJ whole genome shotgun (WGS) entry which is preliminary data.</text>
</comment>
<reference evidence="4" key="1">
    <citation type="journal article" date="2019" name="Int. J. Syst. Evol. Microbiol.">
        <title>The Global Catalogue of Microorganisms (GCM) 10K type strain sequencing project: providing services to taxonomists for standard genome sequencing and annotation.</title>
        <authorList>
            <consortium name="The Broad Institute Genomics Platform"/>
            <consortium name="The Broad Institute Genome Sequencing Center for Infectious Disease"/>
            <person name="Wu L."/>
            <person name="Ma J."/>
        </authorList>
    </citation>
    <scope>NUCLEOTIDE SEQUENCE [LARGE SCALE GENOMIC DNA]</scope>
    <source>
        <strain evidence="4">KCTC 52165</strain>
    </source>
</reference>
<accession>A0ABV7KBA8</accession>
<keyword evidence="4" id="KW-1185">Reference proteome</keyword>
<dbReference type="InterPro" id="IPR036188">
    <property type="entry name" value="FAD/NAD-bd_sf"/>
</dbReference>
<dbReference type="Gene3D" id="3.50.50.60">
    <property type="entry name" value="FAD/NAD(P)-binding domain"/>
    <property type="match status" value="1"/>
</dbReference>
<name>A0ABV7KBA8_9HYPH</name>
<dbReference type="EMBL" id="JBHRTK010000001">
    <property type="protein sequence ID" value="MFC3204732.1"/>
    <property type="molecule type" value="Genomic_DNA"/>
</dbReference>
<dbReference type="Gene3D" id="3.30.9.10">
    <property type="entry name" value="D-Amino Acid Oxidase, subunit A, domain 2"/>
    <property type="match status" value="1"/>
</dbReference>
<dbReference type="RefSeq" id="WP_378217479.1">
    <property type="nucleotide sequence ID" value="NZ_JBHRTK010000001.1"/>
</dbReference>
<dbReference type="SUPFAM" id="SSF51905">
    <property type="entry name" value="FAD/NAD(P)-binding domain"/>
    <property type="match status" value="1"/>
</dbReference>
<dbReference type="PANTHER" id="PTHR13847:SF281">
    <property type="entry name" value="FAD DEPENDENT OXIDOREDUCTASE DOMAIN-CONTAINING PROTEIN"/>
    <property type="match status" value="1"/>
</dbReference>
<evidence type="ECO:0000313" key="4">
    <source>
        <dbReference type="Proteomes" id="UP001595583"/>
    </source>
</evidence>
<dbReference type="PANTHER" id="PTHR13847">
    <property type="entry name" value="SARCOSINE DEHYDROGENASE-RELATED"/>
    <property type="match status" value="1"/>
</dbReference>
<organism evidence="3 4">
    <name type="scientific">Aquamicrobium soli</name>
    <dbReference type="NCBI Taxonomy" id="1811518"/>
    <lineage>
        <taxon>Bacteria</taxon>
        <taxon>Pseudomonadati</taxon>
        <taxon>Pseudomonadota</taxon>
        <taxon>Alphaproteobacteria</taxon>
        <taxon>Hyphomicrobiales</taxon>
        <taxon>Phyllobacteriaceae</taxon>
        <taxon>Aquamicrobium</taxon>
    </lineage>
</organism>